<gene>
    <name evidence="1" type="ORF">QJ129_00540</name>
</gene>
<dbReference type="Proteomes" id="UP001233782">
    <property type="component" value="Unassembled WGS sequence"/>
</dbReference>
<dbReference type="AlphaFoldDB" id="A0AAP4ELY1"/>
<proteinExistence type="predicted"/>
<organism evidence="1 2">
    <name type="scientific">Metamycoplasma hyosynoviae</name>
    <dbReference type="NCBI Taxonomy" id="29559"/>
    <lineage>
        <taxon>Bacteria</taxon>
        <taxon>Bacillati</taxon>
        <taxon>Mycoplasmatota</taxon>
        <taxon>Mycoplasmoidales</taxon>
        <taxon>Metamycoplasmataceae</taxon>
        <taxon>Metamycoplasma</taxon>
    </lineage>
</organism>
<name>A0AAP4ELY1_9BACT</name>
<evidence type="ECO:0000313" key="1">
    <source>
        <dbReference type="EMBL" id="MDI3047753.1"/>
    </source>
</evidence>
<comment type="caution">
    <text evidence="1">The sequence shown here is derived from an EMBL/GenBank/DDBJ whole genome shotgun (WGS) entry which is preliminary data.</text>
</comment>
<sequence>MMIQNQNSTAHASYDFSILFENEIFLVNLKANKSNNNAIAAINKIYDDYVLNNTNKSLHFLILKINYSIGKSEFDNQVKVLIKGIDFILPWRNWFFKRLKSRS</sequence>
<protein>
    <submittedName>
        <fullName evidence="1">Uncharacterized protein</fullName>
    </submittedName>
</protein>
<evidence type="ECO:0000313" key="2">
    <source>
        <dbReference type="Proteomes" id="UP001233782"/>
    </source>
</evidence>
<dbReference type="EMBL" id="JASBCP010000001">
    <property type="protein sequence ID" value="MDI3047753.1"/>
    <property type="molecule type" value="Genomic_DNA"/>
</dbReference>
<accession>A0AAP4ELY1</accession>
<reference evidence="1" key="1">
    <citation type="submission" date="2023-04" db="EMBL/GenBank/DDBJ databases">
        <title>Genomes of recent Mycoplasma hyosynoviae isolates 2023.</title>
        <authorList>
            <person name="Spergser J."/>
        </authorList>
    </citation>
    <scope>NUCLEOTIDE SEQUENCE</scope>
    <source>
        <strain evidence="1">SN1J23N</strain>
    </source>
</reference>